<evidence type="ECO:0000313" key="3">
    <source>
        <dbReference type="EMBL" id="GMH61022.1"/>
    </source>
</evidence>
<evidence type="ECO:0000256" key="2">
    <source>
        <dbReference type="SAM" id="MobiDB-lite"/>
    </source>
</evidence>
<gene>
    <name evidence="3" type="ORF">TL16_g03174</name>
</gene>
<reference evidence="4" key="1">
    <citation type="journal article" date="2023" name="Commun. Biol.">
        <title>Genome analysis of Parmales, the sister group of diatoms, reveals the evolutionary specialization of diatoms from phago-mixotrophs to photoautotrophs.</title>
        <authorList>
            <person name="Ban H."/>
            <person name="Sato S."/>
            <person name="Yoshikawa S."/>
            <person name="Yamada K."/>
            <person name="Nakamura Y."/>
            <person name="Ichinomiya M."/>
            <person name="Sato N."/>
            <person name="Blanc-Mathieu R."/>
            <person name="Endo H."/>
            <person name="Kuwata A."/>
            <person name="Ogata H."/>
        </authorList>
    </citation>
    <scope>NUCLEOTIDE SEQUENCE [LARGE SCALE GENOMIC DNA]</scope>
</reference>
<feature type="region of interest" description="Disordered" evidence="2">
    <location>
        <begin position="215"/>
        <end position="257"/>
    </location>
</feature>
<comment type="caution">
    <text evidence="3">The sequence shown here is derived from an EMBL/GenBank/DDBJ whole genome shotgun (WGS) entry which is preliminary data.</text>
</comment>
<protein>
    <submittedName>
        <fullName evidence="3">Uncharacterized protein</fullName>
    </submittedName>
</protein>
<dbReference type="AlphaFoldDB" id="A0A9W7DZP3"/>
<feature type="region of interest" description="Disordered" evidence="2">
    <location>
        <begin position="385"/>
        <end position="429"/>
    </location>
</feature>
<feature type="compositionally biased region" description="Acidic residues" evidence="2">
    <location>
        <begin position="225"/>
        <end position="253"/>
    </location>
</feature>
<keyword evidence="1" id="KW-0175">Coiled coil</keyword>
<name>A0A9W7DZP3_9STRA</name>
<sequence length="429" mass="47754">MITDSYVECLQTPQESELASPTLEKFLLVCRENSSSLLGCVRHLCKAATSEEIAWDLRIRSVQMLHSLLLRSVSCREEFSGGGDPSHCLRLIECAVSGVGVEDSSNTSQGVDVSQKLVQQVTQLLTMLDEQFGSNPRFTVAKRLMEQRLSSSTTGSSARVGMVLGAGLARVSEQARGRQIELVREAVEKVDHEVEEVEKLVEEVNECFHMILPRLRNTSNGDGGGEGEGDDSDDDENVNWEDVDNDEDSEDESTLNRKNEVRAKKLLENLRNNHVVEINTLLSTEAGGFHDKEEEEEEDAEKLGLREALEETLKSSLASLKKHRAKKINFWITAIREMQERGEGGEGDAAVLRGVLHKLVQAKSKLSELLGRAVEFEKELGGDYKILPPDSPRKKKKEREKEGTGGGSRGPMSRFDRKIKFSLIKRGFN</sequence>
<proteinExistence type="predicted"/>
<organism evidence="3 4">
    <name type="scientific">Triparma laevis f. inornata</name>
    <dbReference type="NCBI Taxonomy" id="1714386"/>
    <lineage>
        <taxon>Eukaryota</taxon>
        <taxon>Sar</taxon>
        <taxon>Stramenopiles</taxon>
        <taxon>Ochrophyta</taxon>
        <taxon>Bolidophyceae</taxon>
        <taxon>Parmales</taxon>
        <taxon>Triparmaceae</taxon>
        <taxon>Triparma</taxon>
    </lineage>
</organism>
<dbReference type="Proteomes" id="UP001162640">
    <property type="component" value="Unassembled WGS sequence"/>
</dbReference>
<feature type="coiled-coil region" evidence="1">
    <location>
        <begin position="180"/>
        <end position="207"/>
    </location>
</feature>
<accession>A0A9W7DZP3</accession>
<dbReference type="EMBL" id="BLQM01000082">
    <property type="protein sequence ID" value="GMH61022.1"/>
    <property type="molecule type" value="Genomic_DNA"/>
</dbReference>
<evidence type="ECO:0000313" key="4">
    <source>
        <dbReference type="Proteomes" id="UP001162640"/>
    </source>
</evidence>
<evidence type="ECO:0000256" key="1">
    <source>
        <dbReference type="SAM" id="Coils"/>
    </source>
</evidence>